<evidence type="ECO:0000313" key="11">
    <source>
        <dbReference type="Proteomes" id="UP000053558"/>
    </source>
</evidence>
<dbReference type="OMA" id="PFLQKTC"/>
<feature type="compositionally biased region" description="Low complexity" evidence="7">
    <location>
        <begin position="413"/>
        <end position="425"/>
    </location>
</feature>
<proteinExistence type="predicted"/>
<comment type="cofactor">
    <cofactor evidence="1">
        <name>Mg(2+)</name>
        <dbReference type="ChEBI" id="CHEBI:18420"/>
    </cofactor>
</comment>
<evidence type="ECO:0000313" key="10">
    <source>
        <dbReference type="EMBL" id="EIW78384.1"/>
    </source>
</evidence>
<name>A0A5M3MHX2_CONPW</name>
<dbReference type="InterPro" id="IPR036279">
    <property type="entry name" value="5-3_exonuclease_C_sf"/>
</dbReference>
<dbReference type="SMART" id="SM00485">
    <property type="entry name" value="XPGN"/>
    <property type="match status" value="1"/>
</dbReference>
<comment type="caution">
    <text evidence="10">The sequence shown here is derived from an EMBL/GenBank/DDBJ whole genome shotgun (WGS) entry which is preliminary data.</text>
</comment>
<dbReference type="InterPro" id="IPR008918">
    <property type="entry name" value="HhH2"/>
</dbReference>
<dbReference type="SMART" id="SM00484">
    <property type="entry name" value="XPGI"/>
    <property type="match status" value="1"/>
</dbReference>
<dbReference type="OrthoDB" id="31113at2759"/>
<keyword evidence="5" id="KW-0378">Hydrolase</keyword>
<dbReference type="PANTHER" id="PTHR11081:SF9">
    <property type="entry name" value="FLAP ENDONUCLEASE 1"/>
    <property type="match status" value="1"/>
</dbReference>
<dbReference type="PANTHER" id="PTHR11081">
    <property type="entry name" value="FLAP ENDONUCLEASE FAMILY MEMBER"/>
    <property type="match status" value="1"/>
</dbReference>
<keyword evidence="6" id="KW-0460">Magnesium</keyword>
<dbReference type="GO" id="GO:0003677">
    <property type="term" value="F:DNA binding"/>
    <property type="evidence" value="ECO:0007669"/>
    <property type="project" value="InterPro"/>
</dbReference>
<dbReference type="InterPro" id="IPR006086">
    <property type="entry name" value="XPG-I_dom"/>
</dbReference>
<feature type="domain" description="XPG-I" evidence="8">
    <location>
        <begin position="518"/>
        <end position="588"/>
    </location>
</feature>
<evidence type="ECO:0000256" key="5">
    <source>
        <dbReference type="ARBA" id="ARBA00022801"/>
    </source>
</evidence>
<feature type="region of interest" description="Disordered" evidence="7">
    <location>
        <begin position="207"/>
        <end position="366"/>
    </location>
</feature>
<sequence>MGVLGLTPFLQKTCPEVIKTLPDRLNSLRGKTVAIDGTLITMRLHFAPMPHRYRHVLGWHRIISELNSCDIRAICVFDGKERNKAKARENERRKEVRKVDTARAAIEDDRLRRLKKIQRILPEYRKLKSAEREQVTEELKSLRATSSTYSIPTVLEGISPRGPRFSKRPVSVLEDVSVQHISDSEILTERLGQPVWKSVASFAAEDREGERQVRIEGQEQRSQQREPQCQREQGKQQAQLERHVQETQREQRKQRERQEQQERQTEREQEAHEVQREQQAQEAQREVQVQEALREEQVLPERQVQDVQREEQEHQGQRDQAKREKREKKVQQVQQEQQEHPAQLDASVEQPAESEAQEDMLAADLQALRISEGEGEPSDLEPVGAITTSPEGIRESLASLYQGYQLSTSEVISLPAPSGPSASAAPDREDDEGEAETEARAALAMSKSQLQMTLDEGKFWDWVIRFSATTAPPLEEEVNADTMIGTLAEKSVLVSESYTRRTKPPTTETYDQCKEILRAMGVPCVDIQGPYEAEAVAASMVAHGQADYVASEDTDVLVYEVPLLRNIASKDVPLMLLEGLQVRDALQLSDEQYVDFAILLGTDFSQRIKNVGPARALRFIRKYGTIEKMLTEETKYPPKESVKAYLRQVEVARLVYTTFPPCPDPRLLEQKADLEKVREIFERCDPQWTHSDHGDYHDALTGNYFSDNPSAF</sequence>
<evidence type="ECO:0000259" key="9">
    <source>
        <dbReference type="SMART" id="SM00485"/>
    </source>
</evidence>
<evidence type="ECO:0000259" key="8">
    <source>
        <dbReference type="SMART" id="SM00484"/>
    </source>
</evidence>
<evidence type="ECO:0000256" key="1">
    <source>
        <dbReference type="ARBA" id="ARBA00001946"/>
    </source>
</evidence>
<protein>
    <submittedName>
        <fullName evidence="10">PIN domain-like protein</fullName>
    </submittedName>
</protein>
<gene>
    <name evidence="10" type="ORF">CONPUDRAFT_167407</name>
</gene>
<keyword evidence="4" id="KW-0255">Endonuclease</keyword>
<dbReference type="Gene3D" id="3.40.50.1010">
    <property type="entry name" value="5'-nuclease"/>
    <property type="match status" value="2"/>
</dbReference>
<feature type="region of interest" description="Disordered" evidence="7">
    <location>
        <begin position="412"/>
        <end position="439"/>
    </location>
</feature>
<evidence type="ECO:0000256" key="4">
    <source>
        <dbReference type="ARBA" id="ARBA00022759"/>
    </source>
</evidence>
<feature type="domain" description="XPG N-terminal" evidence="9">
    <location>
        <begin position="1"/>
        <end position="100"/>
    </location>
</feature>
<evidence type="ECO:0000256" key="3">
    <source>
        <dbReference type="ARBA" id="ARBA00022723"/>
    </source>
</evidence>
<dbReference type="InterPro" id="IPR006085">
    <property type="entry name" value="XPG_DNA_repair_N"/>
</dbReference>
<dbReference type="InterPro" id="IPR029060">
    <property type="entry name" value="PIN-like_dom_sf"/>
</dbReference>
<reference evidence="11" key="1">
    <citation type="journal article" date="2012" name="Science">
        <title>The Paleozoic origin of enzymatic lignin decomposition reconstructed from 31 fungal genomes.</title>
        <authorList>
            <person name="Floudas D."/>
            <person name="Binder M."/>
            <person name="Riley R."/>
            <person name="Barry K."/>
            <person name="Blanchette R.A."/>
            <person name="Henrissat B."/>
            <person name="Martinez A.T."/>
            <person name="Otillar R."/>
            <person name="Spatafora J.W."/>
            <person name="Yadav J.S."/>
            <person name="Aerts A."/>
            <person name="Benoit I."/>
            <person name="Boyd A."/>
            <person name="Carlson A."/>
            <person name="Copeland A."/>
            <person name="Coutinho P.M."/>
            <person name="de Vries R.P."/>
            <person name="Ferreira P."/>
            <person name="Findley K."/>
            <person name="Foster B."/>
            <person name="Gaskell J."/>
            <person name="Glotzer D."/>
            <person name="Gorecki P."/>
            <person name="Heitman J."/>
            <person name="Hesse C."/>
            <person name="Hori C."/>
            <person name="Igarashi K."/>
            <person name="Jurgens J.A."/>
            <person name="Kallen N."/>
            <person name="Kersten P."/>
            <person name="Kohler A."/>
            <person name="Kuees U."/>
            <person name="Kumar T.K.A."/>
            <person name="Kuo A."/>
            <person name="LaButti K."/>
            <person name="Larrondo L.F."/>
            <person name="Lindquist E."/>
            <person name="Ling A."/>
            <person name="Lombard V."/>
            <person name="Lucas S."/>
            <person name="Lundell T."/>
            <person name="Martin R."/>
            <person name="McLaughlin D.J."/>
            <person name="Morgenstern I."/>
            <person name="Morin E."/>
            <person name="Murat C."/>
            <person name="Nagy L.G."/>
            <person name="Nolan M."/>
            <person name="Ohm R.A."/>
            <person name="Patyshakuliyeva A."/>
            <person name="Rokas A."/>
            <person name="Ruiz-Duenas F.J."/>
            <person name="Sabat G."/>
            <person name="Salamov A."/>
            <person name="Samejima M."/>
            <person name="Schmutz J."/>
            <person name="Slot J.C."/>
            <person name="St John F."/>
            <person name="Stenlid J."/>
            <person name="Sun H."/>
            <person name="Sun S."/>
            <person name="Syed K."/>
            <person name="Tsang A."/>
            <person name="Wiebenga A."/>
            <person name="Young D."/>
            <person name="Pisabarro A."/>
            <person name="Eastwood D.C."/>
            <person name="Martin F."/>
            <person name="Cullen D."/>
            <person name="Grigoriev I.V."/>
            <person name="Hibbett D.S."/>
        </authorList>
    </citation>
    <scope>NUCLEOTIDE SEQUENCE [LARGE SCALE GENOMIC DNA]</scope>
    <source>
        <strain evidence="11">RWD-64-598 SS2</strain>
    </source>
</reference>
<dbReference type="InterPro" id="IPR006084">
    <property type="entry name" value="XPG/Rad2"/>
</dbReference>
<dbReference type="Proteomes" id="UP000053558">
    <property type="component" value="Unassembled WGS sequence"/>
</dbReference>
<dbReference type="SMART" id="SM00279">
    <property type="entry name" value="HhH2"/>
    <property type="match status" value="1"/>
</dbReference>
<dbReference type="RefSeq" id="XP_007771431.1">
    <property type="nucleotide sequence ID" value="XM_007773241.1"/>
</dbReference>
<dbReference type="PRINTS" id="PR00853">
    <property type="entry name" value="XPGRADSUPER"/>
</dbReference>
<dbReference type="GO" id="GO:0046872">
    <property type="term" value="F:metal ion binding"/>
    <property type="evidence" value="ECO:0007669"/>
    <property type="project" value="UniProtKB-KW"/>
</dbReference>
<dbReference type="GO" id="GO:0017108">
    <property type="term" value="F:5'-flap endonuclease activity"/>
    <property type="evidence" value="ECO:0007669"/>
    <property type="project" value="TreeGrafter"/>
</dbReference>
<dbReference type="AlphaFoldDB" id="A0A5M3MHX2"/>
<dbReference type="EMBL" id="JH711582">
    <property type="protein sequence ID" value="EIW78384.1"/>
    <property type="molecule type" value="Genomic_DNA"/>
</dbReference>
<evidence type="ECO:0000256" key="6">
    <source>
        <dbReference type="ARBA" id="ARBA00022842"/>
    </source>
</evidence>
<dbReference type="GO" id="GO:0006281">
    <property type="term" value="P:DNA repair"/>
    <property type="evidence" value="ECO:0007669"/>
    <property type="project" value="UniProtKB-ARBA"/>
</dbReference>
<dbReference type="KEGG" id="cput:CONPUDRAFT_167407"/>
<dbReference type="SUPFAM" id="SSF88723">
    <property type="entry name" value="PIN domain-like"/>
    <property type="match status" value="1"/>
</dbReference>
<keyword evidence="3" id="KW-0479">Metal-binding</keyword>
<dbReference type="Pfam" id="PF00752">
    <property type="entry name" value="XPG_N"/>
    <property type="match status" value="1"/>
</dbReference>
<feature type="compositionally biased region" description="Low complexity" evidence="7">
    <location>
        <begin position="277"/>
        <end position="291"/>
    </location>
</feature>
<evidence type="ECO:0000256" key="2">
    <source>
        <dbReference type="ARBA" id="ARBA00022722"/>
    </source>
</evidence>
<keyword evidence="2" id="KW-0540">Nuclease</keyword>
<accession>A0A5M3MHX2</accession>
<keyword evidence="11" id="KW-1185">Reference proteome</keyword>
<dbReference type="GeneID" id="19205763"/>
<dbReference type="SUPFAM" id="SSF47807">
    <property type="entry name" value="5' to 3' exonuclease, C-terminal subdomain"/>
    <property type="match status" value="1"/>
</dbReference>
<dbReference type="Gene3D" id="1.10.150.20">
    <property type="entry name" value="5' to 3' exonuclease, C-terminal subdomain"/>
    <property type="match status" value="1"/>
</dbReference>
<organism evidence="10 11">
    <name type="scientific">Coniophora puteana (strain RWD-64-598)</name>
    <name type="common">Brown rot fungus</name>
    <dbReference type="NCBI Taxonomy" id="741705"/>
    <lineage>
        <taxon>Eukaryota</taxon>
        <taxon>Fungi</taxon>
        <taxon>Dikarya</taxon>
        <taxon>Basidiomycota</taxon>
        <taxon>Agaricomycotina</taxon>
        <taxon>Agaricomycetes</taxon>
        <taxon>Agaricomycetidae</taxon>
        <taxon>Boletales</taxon>
        <taxon>Coniophorineae</taxon>
        <taxon>Coniophoraceae</taxon>
        <taxon>Coniophora</taxon>
    </lineage>
</organism>
<dbReference type="Pfam" id="PF00867">
    <property type="entry name" value="XPG_I"/>
    <property type="match status" value="1"/>
</dbReference>
<feature type="compositionally biased region" description="Basic and acidic residues" evidence="7">
    <location>
        <begin position="207"/>
        <end position="276"/>
    </location>
</feature>
<feature type="compositionally biased region" description="Basic and acidic residues" evidence="7">
    <location>
        <begin position="292"/>
        <end position="330"/>
    </location>
</feature>
<evidence type="ECO:0000256" key="7">
    <source>
        <dbReference type="SAM" id="MobiDB-lite"/>
    </source>
</evidence>